<dbReference type="RefSeq" id="WP_386406475.1">
    <property type="nucleotide sequence ID" value="NZ_JBHTJH010000004.1"/>
</dbReference>
<name>A0ABW3CXU9_9FLAO</name>
<dbReference type="EMBL" id="JBHTJH010000004">
    <property type="protein sequence ID" value="MFD0862134.1"/>
    <property type="molecule type" value="Genomic_DNA"/>
</dbReference>
<evidence type="ECO:0000313" key="1">
    <source>
        <dbReference type="EMBL" id="MFD0862134.1"/>
    </source>
</evidence>
<comment type="caution">
    <text evidence="1">The sequence shown here is derived from an EMBL/GenBank/DDBJ whole genome shotgun (WGS) entry which is preliminary data.</text>
</comment>
<sequence length="81" mass="9475">MRFLLLFVLLNSYHVFGNDKKQASTIEQVTVYRSGAAITRIANVRLKECVLSWKMTLESKKNYSKQFSYRVKFPKGKKINL</sequence>
<accession>A0ABW3CXU9</accession>
<proteinExistence type="predicted"/>
<dbReference type="Proteomes" id="UP001596978">
    <property type="component" value="Unassembled WGS sequence"/>
</dbReference>
<evidence type="ECO:0000313" key="2">
    <source>
        <dbReference type="Proteomes" id="UP001596978"/>
    </source>
</evidence>
<protein>
    <submittedName>
        <fullName evidence="1">Uncharacterized protein</fullName>
    </submittedName>
</protein>
<gene>
    <name evidence="1" type="ORF">ACFQ1M_07930</name>
</gene>
<organism evidence="1 2">
    <name type="scientific">Sungkyunkwania multivorans</name>
    <dbReference type="NCBI Taxonomy" id="1173618"/>
    <lineage>
        <taxon>Bacteria</taxon>
        <taxon>Pseudomonadati</taxon>
        <taxon>Bacteroidota</taxon>
        <taxon>Flavobacteriia</taxon>
        <taxon>Flavobacteriales</taxon>
        <taxon>Flavobacteriaceae</taxon>
        <taxon>Sungkyunkwania</taxon>
    </lineage>
</organism>
<keyword evidence="2" id="KW-1185">Reference proteome</keyword>
<reference evidence="2" key="1">
    <citation type="journal article" date="2019" name="Int. J. Syst. Evol. Microbiol.">
        <title>The Global Catalogue of Microorganisms (GCM) 10K type strain sequencing project: providing services to taxonomists for standard genome sequencing and annotation.</title>
        <authorList>
            <consortium name="The Broad Institute Genomics Platform"/>
            <consortium name="The Broad Institute Genome Sequencing Center for Infectious Disease"/>
            <person name="Wu L."/>
            <person name="Ma J."/>
        </authorList>
    </citation>
    <scope>NUCLEOTIDE SEQUENCE [LARGE SCALE GENOMIC DNA]</scope>
    <source>
        <strain evidence="2">CCUG 62952</strain>
    </source>
</reference>